<keyword evidence="5" id="KW-0560">Oxidoreductase</keyword>
<dbReference type="EMBL" id="JASJQH010005274">
    <property type="protein sequence ID" value="KAK9746449.1"/>
    <property type="molecule type" value="Genomic_DNA"/>
</dbReference>
<gene>
    <name evidence="7" type="ORF">K7432_018190</name>
</gene>
<comment type="caution">
    <text evidence="7">The sequence shown here is derived from an EMBL/GenBank/DDBJ whole genome shotgun (WGS) entry which is preliminary data.</text>
</comment>
<dbReference type="PANTHER" id="PTHR42874">
    <property type="entry name" value="URICASE"/>
    <property type="match status" value="1"/>
</dbReference>
<keyword evidence="8" id="KW-1185">Reference proteome</keyword>
<comment type="pathway">
    <text evidence="1">Purine metabolism; urate degradation; (S)-allantoin from urate: step 1/3.</text>
</comment>
<dbReference type="Gene3D" id="3.10.270.10">
    <property type="entry name" value="Urate Oxidase"/>
    <property type="match status" value="1"/>
</dbReference>
<dbReference type="InterPro" id="IPR002042">
    <property type="entry name" value="Uricase"/>
</dbReference>
<dbReference type="Proteomes" id="UP001479436">
    <property type="component" value="Unassembled WGS sequence"/>
</dbReference>
<name>A0ABR2WCH5_9FUNG</name>
<evidence type="ECO:0000256" key="5">
    <source>
        <dbReference type="ARBA" id="ARBA00023002"/>
    </source>
</evidence>
<evidence type="ECO:0000256" key="3">
    <source>
        <dbReference type="ARBA" id="ARBA00012598"/>
    </source>
</evidence>
<evidence type="ECO:0000256" key="1">
    <source>
        <dbReference type="ARBA" id="ARBA00004831"/>
    </source>
</evidence>
<evidence type="ECO:0000313" key="8">
    <source>
        <dbReference type="Proteomes" id="UP001479436"/>
    </source>
</evidence>
<dbReference type="Pfam" id="PF01014">
    <property type="entry name" value="Uricase"/>
    <property type="match status" value="1"/>
</dbReference>
<accession>A0ABR2WCH5</accession>
<sequence length="62" mass="7189">MFGWFLARYHPKLTCQALLEGDFEKAYTETDNSMVVPTDTVRNTCYVIAKKSNHVQTIERYG</sequence>
<evidence type="ECO:0000256" key="6">
    <source>
        <dbReference type="ARBA" id="ARBA00031317"/>
    </source>
</evidence>
<protein>
    <recommendedName>
        <fullName evidence="3">factor independent urate hydroxylase</fullName>
        <ecNumber evidence="3">1.7.3.3</ecNumber>
    </recommendedName>
    <alternativeName>
        <fullName evidence="6">Urate oxidase</fullName>
    </alternativeName>
</protein>
<dbReference type="PANTHER" id="PTHR42874:SF1">
    <property type="entry name" value="URICASE"/>
    <property type="match status" value="1"/>
</dbReference>
<evidence type="ECO:0000256" key="2">
    <source>
        <dbReference type="ARBA" id="ARBA00009760"/>
    </source>
</evidence>
<dbReference type="EC" id="1.7.3.3" evidence="3"/>
<evidence type="ECO:0000256" key="4">
    <source>
        <dbReference type="ARBA" id="ARBA00022631"/>
    </source>
</evidence>
<evidence type="ECO:0000313" key="7">
    <source>
        <dbReference type="EMBL" id="KAK9746449.1"/>
    </source>
</evidence>
<comment type="similarity">
    <text evidence="2">Belongs to the uricase family.</text>
</comment>
<keyword evidence="4" id="KW-0659">Purine metabolism</keyword>
<organism evidence="7 8">
    <name type="scientific">Basidiobolus ranarum</name>
    <dbReference type="NCBI Taxonomy" id="34480"/>
    <lineage>
        <taxon>Eukaryota</taxon>
        <taxon>Fungi</taxon>
        <taxon>Fungi incertae sedis</taxon>
        <taxon>Zoopagomycota</taxon>
        <taxon>Entomophthoromycotina</taxon>
        <taxon>Basidiobolomycetes</taxon>
        <taxon>Basidiobolales</taxon>
        <taxon>Basidiobolaceae</taxon>
        <taxon>Basidiobolus</taxon>
    </lineage>
</organism>
<dbReference type="SUPFAM" id="SSF55620">
    <property type="entry name" value="Tetrahydrobiopterin biosynthesis enzymes-like"/>
    <property type="match status" value="1"/>
</dbReference>
<reference evidence="7 8" key="1">
    <citation type="submission" date="2023-04" db="EMBL/GenBank/DDBJ databases">
        <title>Genome of Basidiobolus ranarum AG-B5.</title>
        <authorList>
            <person name="Stajich J.E."/>
            <person name="Carter-House D."/>
            <person name="Gryganskyi A."/>
        </authorList>
    </citation>
    <scope>NUCLEOTIDE SEQUENCE [LARGE SCALE GENOMIC DNA]</scope>
    <source>
        <strain evidence="7 8">AG-B5</strain>
    </source>
</reference>
<proteinExistence type="inferred from homology"/>